<dbReference type="PROSITE" id="PS50196">
    <property type="entry name" value="RANBD1"/>
    <property type="match status" value="1"/>
</dbReference>
<feature type="domain" description="RanBD1" evidence="2">
    <location>
        <begin position="269"/>
        <end position="351"/>
    </location>
</feature>
<dbReference type="InterPro" id="IPR000156">
    <property type="entry name" value="Ran_bind_dom"/>
</dbReference>
<dbReference type="OMA" id="RREPIWK"/>
<sequence>MFPLNDFNFVACALATVSAAVGYRVSRGRTRGANGSTENDRAQGRFHFFKFPRRNSTVSARAASVAATERDGTEPPTSEYGTPLPAGQEHFSDDVEEGSLKRKRSASPEVPHPGDSSPKRLKTSEPEDHGEVPIKVEEIAPQSLGAACTDGAHASADIAAQGEMQTGLYDSAPVSEPNDSPAAEPPALLSSPPPALSPTPVAPVAKSPFAPRAPVWPSTPSAIIAAKPSAAFQAFSGSPSAFSSAAAGLSPSCPVWSTSDNVTTYAATASDPLAALSYATSTQTTITGEEDEEAIAELKGAKVFIKRGERDFCEGIMGTVKLLKHKETGHERILFRREPVMKVSMNVRLRPLVRCSFDEAQGQLRVALMEPAEDTQQERVVVYALKRGKASRTEFADFAEAVMESARVVREQQQAPSRVL</sequence>
<dbReference type="OrthoDB" id="2357150at2759"/>
<evidence type="ECO:0000313" key="4">
    <source>
        <dbReference type="Proteomes" id="UP000184267"/>
    </source>
</evidence>
<feature type="region of interest" description="Disordered" evidence="1">
    <location>
        <begin position="169"/>
        <end position="202"/>
    </location>
</feature>
<accession>A0A1M2VJC6</accession>
<dbReference type="Proteomes" id="UP000184267">
    <property type="component" value="Unassembled WGS sequence"/>
</dbReference>
<feature type="compositionally biased region" description="Pro residues" evidence="1">
    <location>
        <begin position="191"/>
        <end position="201"/>
    </location>
</feature>
<dbReference type="EMBL" id="MNAD01001141">
    <property type="protein sequence ID" value="OJT07689.1"/>
    <property type="molecule type" value="Genomic_DNA"/>
</dbReference>
<feature type="compositionally biased region" description="Basic and acidic residues" evidence="1">
    <location>
        <begin position="122"/>
        <end position="132"/>
    </location>
</feature>
<proteinExistence type="predicted"/>
<feature type="compositionally biased region" description="Low complexity" evidence="1">
    <location>
        <begin position="180"/>
        <end position="190"/>
    </location>
</feature>
<name>A0A1M2VJC6_TRAPU</name>
<dbReference type="Pfam" id="PF00638">
    <property type="entry name" value="Ran_BP1"/>
    <property type="match status" value="1"/>
</dbReference>
<evidence type="ECO:0000256" key="1">
    <source>
        <dbReference type="SAM" id="MobiDB-lite"/>
    </source>
</evidence>
<evidence type="ECO:0000259" key="2">
    <source>
        <dbReference type="PROSITE" id="PS50196"/>
    </source>
</evidence>
<dbReference type="STRING" id="154538.A0A1M2VJC6"/>
<organism evidence="3 4">
    <name type="scientific">Trametes pubescens</name>
    <name type="common">White-rot fungus</name>
    <dbReference type="NCBI Taxonomy" id="154538"/>
    <lineage>
        <taxon>Eukaryota</taxon>
        <taxon>Fungi</taxon>
        <taxon>Dikarya</taxon>
        <taxon>Basidiomycota</taxon>
        <taxon>Agaricomycotina</taxon>
        <taxon>Agaricomycetes</taxon>
        <taxon>Polyporales</taxon>
        <taxon>Polyporaceae</taxon>
        <taxon>Trametes</taxon>
    </lineage>
</organism>
<dbReference type="Gene3D" id="2.30.29.30">
    <property type="entry name" value="Pleckstrin-homology domain (PH domain)/Phosphotyrosine-binding domain (PTB)"/>
    <property type="match status" value="1"/>
</dbReference>
<gene>
    <name evidence="3" type="ORF">TRAPUB_1450</name>
</gene>
<dbReference type="AlphaFoldDB" id="A0A1M2VJC6"/>
<dbReference type="SMART" id="SM00160">
    <property type="entry name" value="RanBD"/>
    <property type="match status" value="1"/>
</dbReference>
<comment type="caution">
    <text evidence="3">The sequence shown here is derived from an EMBL/GenBank/DDBJ whole genome shotgun (WGS) entry which is preliminary data.</text>
</comment>
<dbReference type="InterPro" id="IPR011993">
    <property type="entry name" value="PH-like_dom_sf"/>
</dbReference>
<evidence type="ECO:0000313" key="3">
    <source>
        <dbReference type="EMBL" id="OJT07689.1"/>
    </source>
</evidence>
<feature type="region of interest" description="Disordered" evidence="1">
    <location>
        <begin position="59"/>
        <end position="132"/>
    </location>
</feature>
<dbReference type="SUPFAM" id="SSF50729">
    <property type="entry name" value="PH domain-like"/>
    <property type="match status" value="1"/>
</dbReference>
<reference evidence="3 4" key="1">
    <citation type="submission" date="2016-10" db="EMBL/GenBank/DDBJ databases">
        <title>Genome sequence of the basidiomycete white-rot fungus Trametes pubescens.</title>
        <authorList>
            <person name="Makela M.R."/>
            <person name="Granchi Z."/>
            <person name="Peng M."/>
            <person name="De Vries R.P."/>
            <person name="Grigoriev I."/>
            <person name="Riley R."/>
            <person name="Hilden K."/>
        </authorList>
    </citation>
    <scope>NUCLEOTIDE SEQUENCE [LARGE SCALE GENOMIC DNA]</scope>
    <source>
        <strain evidence="3 4">FBCC735</strain>
    </source>
</reference>
<keyword evidence="4" id="KW-1185">Reference proteome</keyword>
<protein>
    <recommendedName>
        <fullName evidence="2">RanBD1 domain-containing protein</fullName>
    </recommendedName>
</protein>